<sequence length="97" mass="10653">MSSDPCCAVSLAHKADLAAQHRVPAQNSKGGPRRRDTLIVAADNDRAGQNAAHKLADDAKADGVKVQTFVSTEKDFNDDLRRVTREHLLRQLVNHLQ</sequence>
<geneLocation type="plasmid" evidence="3">
    <name>pgw6_2</name>
</geneLocation>
<name>A0A3G8MAZ7_9HYPH</name>
<reference evidence="2 3" key="1">
    <citation type="submission" date="2018-11" db="EMBL/GenBank/DDBJ databases">
        <title>Genome squencing of methanotrophic bacteria isolated from alkaline groundwater in Korea.</title>
        <authorList>
            <person name="Nguyen L.N."/>
        </authorList>
    </citation>
    <scope>NUCLEOTIDE SEQUENCE [LARGE SCALE GENOMIC DNA]</scope>
    <source>
        <strain evidence="2 3">GW6</strain>
        <plasmid evidence="3">pgw6_2</plasmid>
    </source>
</reference>
<evidence type="ECO:0000313" key="2">
    <source>
        <dbReference type="EMBL" id="AZG78986.1"/>
    </source>
</evidence>
<accession>A0A3G8MAZ7</accession>
<evidence type="ECO:0000313" key="3">
    <source>
        <dbReference type="Proteomes" id="UP000273982"/>
    </source>
</evidence>
<dbReference type="InterPro" id="IPR006171">
    <property type="entry name" value="TOPRIM_dom"/>
</dbReference>
<dbReference type="RefSeq" id="WP_124740494.1">
    <property type="nucleotide sequence ID" value="NZ_CP034088.1"/>
</dbReference>
<dbReference type="Gene3D" id="3.40.1360.10">
    <property type="match status" value="1"/>
</dbReference>
<dbReference type="Pfam" id="PF13362">
    <property type="entry name" value="Toprim_3"/>
    <property type="match status" value="1"/>
</dbReference>
<feature type="domain" description="Toprim" evidence="1">
    <location>
        <begin position="32"/>
        <end position="84"/>
    </location>
</feature>
<gene>
    <name evidence="2" type="ORF">EHO51_19415</name>
</gene>
<dbReference type="Proteomes" id="UP000273982">
    <property type="component" value="Plasmid pGW6_2"/>
</dbReference>
<dbReference type="KEGG" id="mros:EHO51_19415"/>
<dbReference type="SUPFAM" id="SSF56731">
    <property type="entry name" value="DNA primase core"/>
    <property type="match status" value="1"/>
</dbReference>
<dbReference type="AlphaFoldDB" id="A0A3G8MAZ7"/>
<keyword evidence="2" id="KW-0614">Plasmid</keyword>
<protein>
    <submittedName>
        <fullName evidence="2">Toprim domain-containing protein</fullName>
    </submittedName>
</protein>
<proteinExistence type="predicted"/>
<organism evidence="2 3">
    <name type="scientific">Methylocystis rosea</name>
    <dbReference type="NCBI Taxonomy" id="173366"/>
    <lineage>
        <taxon>Bacteria</taxon>
        <taxon>Pseudomonadati</taxon>
        <taxon>Pseudomonadota</taxon>
        <taxon>Alphaproteobacteria</taxon>
        <taxon>Hyphomicrobiales</taxon>
        <taxon>Methylocystaceae</taxon>
        <taxon>Methylocystis</taxon>
    </lineage>
</organism>
<dbReference type="EMBL" id="CP034088">
    <property type="protein sequence ID" value="AZG78986.1"/>
    <property type="molecule type" value="Genomic_DNA"/>
</dbReference>
<evidence type="ECO:0000259" key="1">
    <source>
        <dbReference type="Pfam" id="PF13362"/>
    </source>
</evidence>